<accession>A0ABS1L0X1</accession>
<protein>
    <submittedName>
        <fullName evidence="1">Uncharacterized protein</fullName>
    </submittedName>
</protein>
<name>A0ABS1L0X1_9BACT</name>
<reference evidence="1 2" key="1">
    <citation type="submission" date="2021-01" db="EMBL/GenBank/DDBJ databases">
        <title>Chryseolinea sp. Jin1 Genome sequencing and assembly.</title>
        <authorList>
            <person name="Kim I."/>
        </authorList>
    </citation>
    <scope>NUCLEOTIDE SEQUENCE [LARGE SCALE GENOMIC DNA]</scope>
    <source>
        <strain evidence="1 2">Jin1</strain>
    </source>
</reference>
<organism evidence="1 2">
    <name type="scientific">Chryseolinea lacunae</name>
    <dbReference type="NCBI Taxonomy" id="2801331"/>
    <lineage>
        <taxon>Bacteria</taxon>
        <taxon>Pseudomonadati</taxon>
        <taxon>Bacteroidota</taxon>
        <taxon>Cytophagia</taxon>
        <taxon>Cytophagales</taxon>
        <taxon>Fulvivirgaceae</taxon>
        <taxon>Chryseolinea</taxon>
    </lineage>
</organism>
<sequence>METTKKPIEVFTITGDWAMQSKLLKLKYAQLTDADLKFETGTACPYGGPATQKKRRAHQHN</sequence>
<dbReference type="EMBL" id="JAERRB010000011">
    <property type="protein sequence ID" value="MBL0744577.1"/>
    <property type="molecule type" value="Genomic_DNA"/>
</dbReference>
<keyword evidence="2" id="KW-1185">Reference proteome</keyword>
<comment type="caution">
    <text evidence="1">The sequence shown here is derived from an EMBL/GenBank/DDBJ whole genome shotgun (WGS) entry which is preliminary data.</text>
</comment>
<evidence type="ECO:0000313" key="2">
    <source>
        <dbReference type="Proteomes" id="UP000613030"/>
    </source>
</evidence>
<proteinExistence type="predicted"/>
<dbReference type="RefSeq" id="WP_202014278.1">
    <property type="nucleotide sequence ID" value="NZ_JAERRB010000011.1"/>
</dbReference>
<evidence type="ECO:0000313" key="1">
    <source>
        <dbReference type="EMBL" id="MBL0744577.1"/>
    </source>
</evidence>
<gene>
    <name evidence="1" type="ORF">JI741_25305</name>
</gene>
<dbReference type="Proteomes" id="UP000613030">
    <property type="component" value="Unassembled WGS sequence"/>
</dbReference>